<dbReference type="InterPro" id="IPR009387">
    <property type="entry name" value="HigB-2"/>
</dbReference>
<accession>A0ABQ4V2Q8</accession>
<dbReference type="Pfam" id="PF06296">
    <property type="entry name" value="RelE"/>
    <property type="match status" value="1"/>
</dbReference>
<evidence type="ECO:0000313" key="2">
    <source>
        <dbReference type="Proteomes" id="UP001055093"/>
    </source>
</evidence>
<dbReference type="EMBL" id="BPRE01000028">
    <property type="protein sequence ID" value="GJE78575.1"/>
    <property type="molecule type" value="Genomic_DNA"/>
</dbReference>
<organism evidence="1 2">
    <name type="scientific">Methylorubrum suomiense</name>
    <dbReference type="NCBI Taxonomy" id="144191"/>
    <lineage>
        <taxon>Bacteria</taxon>
        <taxon>Pseudomonadati</taxon>
        <taxon>Pseudomonadota</taxon>
        <taxon>Alphaproteobacteria</taxon>
        <taxon>Hyphomicrobiales</taxon>
        <taxon>Methylobacteriaceae</taxon>
        <taxon>Methylorubrum</taxon>
    </lineage>
</organism>
<dbReference type="RefSeq" id="WP_238308903.1">
    <property type="nucleotide sequence ID" value="NZ_BPRE01000028.1"/>
</dbReference>
<evidence type="ECO:0000313" key="1">
    <source>
        <dbReference type="EMBL" id="GJE78575.1"/>
    </source>
</evidence>
<dbReference type="Proteomes" id="UP001055093">
    <property type="component" value="Unassembled WGS sequence"/>
</dbReference>
<evidence type="ECO:0008006" key="3">
    <source>
        <dbReference type="Google" id="ProtNLM"/>
    </source>
</evidence>
<reference evidence="1" key="2">
    <citation type="submission" date="2021-08" db="EMBL/GenBank/DDBJ databases">
        <authorList>
            <person name="Tani A."/>
            <person name="Ola A."/>
            <person name="Ogura Y."/>
            <person name="Katsura K."/>
            <person name="Hayashi T."/>
        </authorList>
    </citation>
    <scope>NUCLEOTIDE SEQUENCE</scope>
    <source>
        <strain evidence="1">DSM 14458</strain>
    </source>
</reference>
<comment type="caution">
    <text evidence="1">The sequence shown here is derived from an EMBL/GenBank/DDBJ whole genome shotgun (WGS) entry which is preliminary data.</text>
</comment>
<proteinExistence type="predicted"/>
<reference evidence="1" key="1">
    <citation type="journal article" date="2021" name="Front. Microbiol.">
        <title>Comprehensive Comparative Genomics and Phenotyping of Methylobacterium Species.</title>
        <authorList>
            <person name="Alessa O."/>
            <person name="Ogura Y."/>
            <person name="Fujitani Y."/>
            <person name="Takami H."/>
            <person name="Hayashi T."/>
            <person name="Sahin N."/>
            <person name="Tani A."/>
        </authorList>
    </citation>
    <scope>NUCLEOTIDE SEQUENCE</scope>
    <source>
        <strain evidence="1">DSM 14458</strain>
    </source>
</reference>
<protein>
    <recommendedName>
        <fullName evidence="3">Addiction module toxin RelE</fullName>
    </recommendedName>
</protein>
<sequence>MHGIVQIPLYQADAKAAGVSPAEDDAIEAAIASNPLCGDPIEGTGGARKVRIGGKGKGKSGGYRVFFYPSAQDVPIFLLRLLSKGKRANLDKAERNAIKAYLSTIVDDYRESVRKAAARQRARTQGNP</sequence>
<keyword evidence="2" id="KW-1185">Reference proteome</keyword>
<name>A0ABQ4V2Q8_9HYPH</name>
<gene>
    <name evidence="1" type="ORF">BGCPKDLD_5192</name>
</gene>